<organism evidence="14 15">
    <name type="scientific">Taylorella asinigenitalis (strain MCE3)</name>
    <dbReference type="NCBI Taxonomy" id="1008459"/>
    <lineage>
        <taxon>Bacteria</taxon>
        <taxon>Pseudomonadati</taxon>
        <taxon>Pseudomonadota</taxon>
        <taxon>Betaproteobacteria</taxon>
        <taxon>Burkholderiales</taxon>
        <taxon>Alcaligenaceae</taxon>
        <taxon>Taylorella</taxon>
    </lineage>
</organism>
<dbReference type="Pfam" id="PF00155">
    <property type="entry name" value="Aminotran_1_2"/>
    <property type="match status" value="1"/>
</dbReference>
<dbReference type="EMBL" id="CP003059">
    <property type="protein sequence ID" value="AEP36064.1"/>
    <property type="molecule type" value="Genomic_DNA"/>
</dbReference>
<evidence type="ECO:0000256" key="9">
    <source>
        <dbReference type="ARBA" id="ARBA00032610"/>
    </source>
</evidence>
<evidence type="ECO:0000256" key="2">
    <source>
        <dbReference type="ARBA" id="ARBA00004746"/>
    </source>
</evidence>
<dbReference type="PROSITE" id="PS00599">
    <property type="entry name" value="AA_TRANSFER_CLASS_2"/>
    <property type="match status" value="1"/>
</dbReference>
<evidence type="ECO:0000256" key="7">
    <source>
        <dbReference type="ARBA" id="ARBA00022756"/>
    </source>
</evidence>
<evidence type="ECO:0000256" key="3">
    <source>
        <dbReference type="ARBA" id="ARBA00010008"/>
    </source>
</evidence>
<evidence type="ECO:0000256" key="8">
    <source>
        <dbReference type="ARBA" id="ARBA00022898"/>
    </source>
</evidence>
<reference evidence="14 15" key="2">
    <citation type="journal article" date="2012" name="PLoS ONE">
        <title>Genomic characterization of the taylorella genus.</title>
        <authorList>
            <person name="Hebert L."/>
            <person name="Moumen B."/>
            <person name="Pons N."/>
            <person name="Duquesne F."/>
            <person name="Breuil M.F."/>
            <person name="Goux D."/>
            <person name="Batto J.M."/>
            <person name="Laugier C."/>
            <person name="Renault P."/>
            <person name="Petry S."/>
        </authorList>
    </citation>
    <scope>NUCLEOTIDE SEQUENCE [LARGE SCALE GENOMIC DNA]</scope>
    <source>
        <strain evidence="14 15">MCE3</strain>
    </source>
</reference>
<evidence type="ECO:0000256" key="10">
    <source>
        <dbReference type="ARBA" id="ARBA00033381"/>
    </source>
</evidence>
<keyword evidence="7" id="KW-0093">Biotin biosynthesis</keyword>
<evidence type="ECO:0000256" key="11">
    <source>
        <dbReference type="ARBA" id="ARBA00047715"/>
    </source>
</evidence>
<accession>G4QCD4</accession>
<keyword evidence="8 12" id="KW-0663">Pyridoxal phosphate</keyword>
<comment type="pathway">
    <text evidence="2">Cofactor biosynthesis; biotin biosynthesis.</text>
</comment>
<dbReference type="InterPro" id="IPR050087">
    <property type="entry name" value="AON_synthase_class-II"/>
</dbReference>
<dbReference type="InterPro" id="IPR015422">
    <property type="entry name" value="PyrdxlP-dep_Trfase_small"/>
</dbReference>
<dbReference type="OrthoDB" id="9807157at2"/>
<dbReference type="Gene3D" id="3.90.1150.10">
    <property type="entry name" value="Aspartate Aminotransferase, domain 1"/>
    <property type="match status" value="1"/>
</dbReference>
<feature type="domain" description="Aminotransferase class I/classII large" evidence="13">
    <location>
        <begin position="31"/>
        <end position="366"/>
    </location>
</feature>
<dbReference type="GO" id="GO:0009102">
    <property type="term" value="P:biotin biosynthetic process"/>
    <property type="evidence" value="ECO:0007669"/>
    <property type="project" value="UniProtKB-KW"/>
</dbReference>
<dbReference type="PANTHER" id="PTHR13693:SF100">
    <property type="entry name" value="8-AMINO-7-OXONONANOATE SYNTHASE"/>
    <property type="match status" value="1"/>
</dbReference>
<gene>
    <name evidence="14" type="ordered locus">TASI_0281</name>
</gene>
<dbReference type="InterPro" id="IPR001917">
    <property type="entry name" value="Aminotrans_II_pyridoxalP_BS"/>
</dbReference>
<keyword evidence="6 14" id="KW-0808">Transferase</keyword>
<dbReference type="SUPFAM" id="SSF53383">
    <property type="entry name" value="PLP-dependent transferases"/>
    <property type="match status" value="1"/>
</dbReference>
<dbReference type="InterPro" id="IPR015424">
    <property type="entry name" value="PyrdxlP-dep_Trfase"/>
</dbReference>
<dbReference type="eggNOG" id="COG0156">
    <property type="taxonomic scope" value="Bacteria"/>
</dbReference>
<comment type="catalytic activity">
    <reaction evidence="11">
        <text>6-carboxyhexanoyl-[ACP] + L-alanine + H(+) = (8S)-8-amino-7-oxononanoate + holo-[ACP] + CO2</text>
        <dbReference type="Rhea" id="RHEA:42288"/>
        <dbReference type="Rhea" id="RHEA-COMP:9685"/>
        <dbReference type="Rhea" id="RHEA-COMP:9955"/>
        <dbReference type="ChEBI" id="CHEBI:15378"/>
        <dbReference type="ChEBI" id="CHEBI:16526"/>
        <dbReference type="ChEBI" id="CHEBI:57972"/>
        <dbReference type="ChEBI" id="CHEBI:64479"/>
        <dbReference type="ChEBI" id="CHEBI:78846"/>
        <dbReference type="ChEBI" id="CHEBI:149468"/>
        <dbReference type="EC" id="2.3.1.47"/>
    </reaction>
</comment>
<comment type="cofactor">
    <cofactor evidence="1 12">
        <name>pyridoxal 5'-phosphate</name>
        <dbReference type="ChEBI" id="CHEBI:597326"/>
    </cofactor>
</comment>
<dbReference type="InterPro" id="IPR015421">
    <property type="entry name" value="PyrdxlP-dep_Trfase_major"/>
</dbReference>
<comment type="similarity">
    <text evidence="3">Belongs to the class-II pyridoxal-phosphate-dependent aminotransferase family. BioF subfamily.</text>
</comment>
<sequence>MSIYKTRLEELELMGRSRVLPHPEAIASARINLTSNDYLGIATDINLRKQFLETLTHETLLGSTSSRLLTGNSQAANQLEATISALYANACLLANSGYHANIGILPALANKNSLILMDKLAHASLIDGARLSEARLLRFRHNDMQHLSQLLEQNHAQYEQVFIVVESLYSMDGDFCNLQTLAELKRTYANASLYVDEAHAVGIYGDRGLGYCEQCGVLEDIDILVGTFGKAFGSYGAYIICSQELKRFLVNSMRSLIFTTALPPITYAWSDFVVNAVSAQDWRRSKLLKAAATLRRAISLGGNASHIIPLILGSDEAAVRLSKTLRDAGFYCMPIRPPTVPEGTSRIRFSLTADVEEDDLQQLIEFLRNEAAID</sequence>
<dbReference type="RefSeq" id="WP_014110962.1">
    <property type="nucleotide sequence ID" value="NC_016043.1"/>
</dbReference>
<dbReference type="GO" id="GO:0008710">
    <property type="term" value="F:8-amino-7-oxononanoate synthase activity"/>
    <property type="evidence" value="ECO:0007669"/>
    <property type="project" value="UniProtKB-EC"/>
</dbReference>
<dbReference type="HOGENOM" id="CLU_015846_11_2_4"/>
<keyword evidence="15" id="KW-1185">Reference proteome</keyword>
<protein>
    <recommendedName>
        <fullName evidence="5">8-amino-7-oxononanoate synthase</fullName>
        <ecNumber evidence="5">2.3.1.47</ecNumber>
    </recommendedName>
    <alternativeName>
        <fullName evidence="9">7-keto-8-amino-pelargonic acid synthase</fullName>
    </alternativeName>
    <alternativeName>
        <fullName evidence="10">8-amino-7-ketopelargonate synthase</fullName>
    </alternativeName>
</protein>
<dbReference type="InterPro" id="IPR004839">
    <property type="entry name" value="Aminotransferase_I/II_large"/>
</dbReference>
<reference key="1">
    <citation type="submission" date="2011-09" db="EMBL/GenBank/DDBJ databases">
        <title>Genomic characterization of the Taylorella genus.</title>
        <authorList>
            <person name="Hebert L."/>
            <person name="Moumen B."/>
            <person name="Pons N."/>
            <person name="Duquesne F."/>
            <person name="Breuil M.-F."/>
            <person name="Goux D."/>
            <person name="Batto J.-M."/>
            <person name="Renault P."/>
            <person name="Laugier C."/>
            <person name="Petry S."/>
        </authorList>
    </citation>
    <scope>NUCLEOTIDE SEQUENCE</scope>
    <source>
        <strain>MCE3</strain>
    </source>
</reference>
<dbReference type="PANTHER" id="PTHR13693">
    <property type="entry name" value="CLASS II AMINOTRANSFERASE/8-AMINO-7-OXONONANOATE SYNTHASE"/>
    <property type="match status" value="1"/>
</dbReference>
<evidence type="ECO:0000259" key="13">
    <source>
        <dbReference type="Pfam" id="PF00155"/>
    </source>
</evidence>
<keyword evidence="14" id="KW-0012">Acyltransferase</keyword>
<dbReference type="STRING" id="1008459.TASI_0281"/>
<evidence type="ECO:0000256" key="4">
    <source>
        <dbReference type="ARBA" id="ARBA00011738"/>
    </source>
</evidence>
<dbReference type="KEGG" id="tas:TASI_0281"/>
<dbReference type="Gene3D" id="3.40.640.10">
    <property type="entry name" value="Type I PLP-dependent aspartate aminotransferase-like (Major domain)"/>
    <property type="match status" value="1"/>
</dbReference>
<name>G4QCD4_TAYAM</name>
<evidence type="ECO:0000256" key="1">
    <source>
        <dbReference type="ARBA" id="ARBA00001933"/>
    </source>
</evidence>
<dbReference type="Proteomes" id="UP000009284">
    <property type="component" value="Chromosome"/>
</dbReference>
<dbReference type="EC" id="2.3.1.47" evidence="5"/>
<evidence type="ECO:0000256" key="12">
    <source>
        <dbReference type="RuleBase" id="RU003693"/>
    </source>
</evidence>
<dbReference type="AlphaFoldDB" id="G4QCD4"/>
<evidence type="ECO:0000256" key="5">
    <source>
        <dbReference type="ARBA" id="ARBA00013187"/>
    </source>
</evidence>
<proteinExistence type="inferred from homology"/>
<comment type="subunit">
    <text evidence="4">Homodimer.</text>
</comment>
<evidence type="ECO:0000313" key="14">
    <source>
        <dbReference type="EMBL" id="AEP36064.1"/>
    </source>
</evidence>
<dbReference type="GO" id="GO:0030170">
    <property type="term" value="F:pyridoxal phosphate binding"/>
    <property type="evidence" value="ECO:0007669"/>
    <property type="project" value="InterPro"/>
</dbReference>
<evidence type="ECO:0000256" key="6">
    <source>
        <dbReference type="ARBA" id="ARBA00022679"/>
    </source>
</evidence>
<evidence type="ECO:0000313" key="15">
    <source>
        <dbReference type="Proteomes" id="UP000009284"/>
    </source>
</evidence>